<proteinExistence type="predicted"/>
<name>A0A517XLU7_9BACT</name>
<sequence>MSGKRAGVLERMSGWATKWTGSSYAFALAVGIIVVWGLTGPLFGFTDTWQLVINTGTTIVTFLMVFLIQRGQNKDNQAIQLKLNELVAAVKGASNRLINVEDLTEEEVRVLHEHYGKLVELAKRDTKLTVSHSIEDAEQDHAEKLAGRRKGGGVKPA</sequence>
<dbReference type="EMBL" id="CP036273">
    <property type="protein sequence ID" value="QDU18483.1"/>
    <property type="molecule type" value="Genomic_DNA"/>
</dbReference>
<feature type="transmembrane region" description="Helical" evidence="2">
    <location>
        <begin position="49"/>
        <end position="68"/>
    </location>
</feature>
<dbReference type="Proteomes" id="UP000319576">
    <property type="component" value="Chromosome"/>
</dbReference>
<feature type="compositionally biased region" description="Basic residues" evidence="1">
    <location>
        <begin position="147"/>
        <end position="157"/>
    </location>
</feature>
<accession>A0A517XLU7</accession>
<keyword evidence="2" id="KW-0812">Transmembrane</keyword>
<keyword evidence="2" id="KW-0472">Membrane</keyword>
<organism evidence="3 4">
    <name type="scientific">Urbifossiella limnaea</name>
    <dbReference type="NCBI Taxonomy" id="2528023"/>
    <lineage>
        <taxon>Bacteria</taxon>
        <taxon>Pseudomonadati</taxon>
        <taxon>Planctomycetota</taxon>
        <taxon>Planctomycetia</taxon>
        <taxon>Gemmatales</taxon>
        <taxon>Gemmataceae</taxon>
        <taxon>Urbifossiella</taxon>
    </lineage>
</organism>
<reference evidence="3 4" key="1">
    <citation type="submission" date="2019-02" db="EMBL/GenBank/DDBJ databases">
        <title>Deep-cultivation of Planctomycetes and their phenomic and genomic characterization uncovers novel biology.</title>
        <authorList>
            <person name="Wiegand S."/>
            <person name="Jogler M."/>
            <person name="Boedeker C."/>
            <person name="Pinto D."/>
            <person name="Vollmers J."/>
            <person name="Rivas-Marin E."/>
            <person name="Kohn T."/>
            <person name="Peeters S.H."/>
            <person name="Heuer A."/>
            <person name="Rast P."/>
            <person name="Oberbeckmann S."/>
            <person name="Bunk B."/>
            <person name="Jeske O."/>
            <person name="Meyerdierks A."/>
            <person name="Storesund J.E."/>
            <person name="Kallscheuer N."/>
            <person name="Luecker S."/>
            <person name="Lage O.M."/>
            <person name="Pohl T."/>
            <person name="Merkel B.J."/>
            <person name="Hornburger P."/>
            <person name="Mueller R.-W."/>
            <person name="Bruemmer F."/>
            <person name="Labrenz M."/>
            <person name="Spormann A.M."/>
            <person name="Op den Camp H."/>
            <person name="Overmann J."/>
            <person name="Amann R."/>
            <person name="Jetten M.S.M."/>
            <person name="Mascher T."/>
            <person name="Medema M.H."/>
            <person name="Devos D.P."/>
            <person name="Kaster A.-K."/>
            <person name="Ovreas L."/>
            <person name="Rohde M."/>
            <person name="Galperin M.Y."/>
            <person name="Jogler C."/>
        </authorList>
    </citation>
    <scope>NUCLEOTIDE SEQUENCE [LARGE SCALE GENOMIC DNA]</scope>
    <source>
        <strain evidence="3 4">ETA_A1</strain>
    </source>
</reference>
<dbReference type="InterPro" id="IPR007251">
    <property type="entry name" value="Iron_permease_Fet4"/>
</dbReference>
<keyword evidence="4" id="KW-1185">Reference proteome</keyword>
<evidence type="ECO:0000313" key="3">
    <source>
        <dbReference type="EMBL" id="QDU18483.1"/>
    </source>
</evidence>
<dbReference type="AlphaFoldDB" id="A0A517XLU7"/>
<dbReference type="OrthoDB" id="119761at2"/>
<dbReference type="Pfam" id="PF04120">
    <property type="entry name" value="Iron_permease"/>
    <property type="match status" value="1"/>
</dbReference>
<dbReference type="RefSeq" id="WP_145233806.1">
    <property type="nucleotide sequence ID" value="NZ_CP036273.1"/>
</dbReference>
<feature type="transmembrane region" description="Helical" evidence="2">
    <location>
        <begin position="21"/>
        <end position="43"/>
    </location>
</feature>
<dbReference type="GO" id="GO:0055085">
    <property type="term" value="P:transmembrane transport"/>
    <property type="evidence" value="ECO:0007669"/>
    <property type="project" value="InterPro"/>
</dbReference>
<feature type="region of interest" description="Disordered" evidence="1">
    <location>
        <begin position="138"/>
        <end position="157"/>
    </location>
</feature>
<evidence type="ECO:0000256" key="2">
    <source>
        <dbReference type="SAM" id="Phobius"/>
    </source>
</evidence>
<protein>
    <submittedName>
        <fullName evidence="3">Low affinity iron permease</fullName>
    </submittedName>
</protein>
<evidence type="ECO:0000256" key="1">
    <source>
        <dbReference type="SAM" id="MobiDB-lite"/>
    </source>
</evidence>
<keyword evidence="2" id="KW-1133">Transmembrane helix</keyword>
<evidence type="ECO:0000313" key="4">
    <source>
        <dbReference type="Proteomes" id="UP000319576"/>
    </source>
</evidence>
<gene>
    <name evidence="3" type="ORF">ETAA1_03710</name>
</gene>
<dbReference type="KEGG" id="uli:ETAA1_03710"/>